<accession>A0A8J7AIX8</accession>
<protein>
    <submittedName>
        <fullName evidence="4">Hsp20/alpha crystallin family protein</fullName>
    </submittedName>
</protein>
<dbReference type="EMBL" id="JADEXG010000032">
    <property type="protein sequence ID" value="MBE9078418.1"/>
    <property type="molecule type" value="Genomic_DNA"/>
</dbReference>
<proteinExistence type="inferred from homology"/>
<dbReference type="Proteomes" id="UP000636505">
    <property type="component" value="Unassembled WGS sequence"/>
</dbReference>
<evidence type="ECO:0000313" key="4">
    <source>
        <dbReference type="EMBL" id="MBE9078418.1"/>
    </source>
</evidence>
<comment type="caution">
    <text evidence="4">The sequence shown here is derived from an EMBL/GenBank/DDBJ whole genome shotgun (WGS) entry which is preliminary data.</text>
</comment>
<evidence type="ECO:0000256" key="1">
    <source>
        <dbReference type="PROSITE-ProRule" id="PRU00285"/>
    </source>
</evidence>
<comment type="similarity">
    <text evidence="1 2">Belongs to the small heat shock protein (HSP20) family.</text>
</comment>
<dbReference type="InterPro" id="IPR002068">
    <property type="entry name" value="A-crystallin/Hsp20_dom"/>
</dbReference>
<feature type="domain" description="SHSP" evidence="3">
    <location>
        <begin position="30"/>
        <end position="133"/>
    </location>
</feature>
<evidence type="ECO:0000256" key="2">
    <source>
        <dbReference type="RuleBase" id="RU003616"/>
    </source>
</evidence>
<evidence type="ECO:0000259" key="3">
    <source>
        <dbReference type="PROSITE" id="PS01031"/>
    </source>
</evidence>
<dbReference type="Pfam" id="PF00011">
    <property type="entry name" value="HSP20"/>
    <property type="match status" value="1"/>
</dbReference>
<dbReference type="InterPro" id="IPR008978">
    <property type="entry name" value="HSP20-like_chaperone"/>
</dbReference>
<dbReference type="SUPFAM" id="SSF49764">
    <property type="entry name" value="HSP20-like chaperones"/>
    <property type="match status" value="1"/>
</dbReference>
<keyword evidence="5" id="KW-1185">Reference proteome</keyword>
<evidence type="ECO:0000313" key="5">
    <source>
        <dbReference type="Proteomes" id="UP000636505"/>
    </source>
</evidence>
<dbReference type="Gene3D" id="2.60.40.790">
    <property type="match status" value="1"/>
</dbReference>
<dbReference type="PANTHER" id="PTHR11527">
    <property type="entry name" value="HEAT-SHOCK PROTEIN 20 FAMILY MEMBER"/>
    <property type="match status" value="1"/>
</dbReference>
<reference evidence="4" key="1">
    <citation type="submission" date="2020-10" db="EMBL/GenBank/DDBJ databases">
        <authorList>
            <person name="Castelo-Branco R."/>
            <person name="Eusebio N."/>
            <person name="Adriana R."/>
            <person name="Vieira A."/>
            <person name="Brugerolle De Fraissinette N."/>
            <person name="Rezende De Castro R."/>
            <person name="Schneider M.P."/>
            <person name="Vasconcelos V."/>
            <person name="Leao P.N."/>
        </authorList>
    </citation>
    <scope>NUCLEOTIDE SEQUENCE</scope>
    <source>
        <strain evidence="4">LEGE 07310</strain>
    </source>
</reference>
<organism evidence="4 5">
    <name type="scientific">Vasconcelosia minhoensis LEGE 07310</name>
    <dbReference type="NCBI Taxonomy" id="915328"/>
    <lineage>
        <taxon>Bacteria</taxon>
        <taxon>Bacillati</taxon>
        <taxon>Cyanobacteriota</taxon>
        <taxon>Cyanophyceae</taxon>
        <taxon>Nodosilineales</taxon>
        <taxon>Cymatolegaceae</taxon>
        <taxon>Vasconcelosia</taxon>
        <taxon>Vasconcelosia minhoensis</taxon>
    </lineage>
</organism>
<sequence length="133" mass="15063">MAIDFAQDTQNRLNNRTSRLVCRIDQPQVGYQESFSPQAEIQEAPDACYVFLDLPGIDSSDISIEVFQDSVLVSGYRPACESHRHRAILETELTYGRFERLIQLPTAIDCPRVHAEYTHGILRLQLPKASGNQ</sequence>
<dbReference type="AlphaFoldDB" id="A0A8J7AIX8"/>
<gene>
    <name evidence="4" type="ORF">IQ241_14120</name>
</gene>
<dbReference type="CDD" id="cd06464">
    <property type="entry name" value="ACD_sHsps-like"/>
    <property type="match status" value="1"/>
</dbReference>
<name>A0A8J7AIX8_9CYAN</name>
<dbReference type="InterPro" id="IPR031107">
    <property type="entry name" value="Small_HSP"/>
</dbReference>
<dbReference type="RefSeq" id="WP_193908238.1">
    <property type="nucleotide sequence ID" value="NZ_JADEXG010000032.1"/>
</dbReference>
<dbReference type="PROSITE" id="PS01031">
    <property type="entry name" value="SHSP"/>
    <property type="match status" value="1"/>
</dbReference>